<sequence>MSTVLSPGGSKIFKAVGRMLGDTGLCDRAVAEVRLLCDRLVQPELPVAAAASTPTSAVPSPARWSCLTDFMDEEDSRDLEPVGDTKAAIAKAELDDSVRDAMAIGGQMSESESSSDELESDE</sequence>
<proteinExistence type="predicted"/>
<evidence type="ECO:0000313" key="1">
    <source>
        <dbReference type="EMBL" id="KAK1864774.1"/>
    </source>
</evidence>
<comment type="caution">
    <text evidence="1">The sequence shown here is derived from an EMBL/GenBank/DDBJ whole genome shotgun (WGS) entry which is preliminary data.</text>
</comment>
<keyword evidence="2" id="KW-1185">Reference proteome</keyword>
<name>A0ACC3C485_PYRYE</name>
<organism evidence="1 2">
    <name type="scientific">Pyropia yezoensis</name>
    <name type="common">Susabi-nori</name>
    <name type="synonym">Porphyra yezoensis</name>
    <dbReference type="NCBI Taxonomy" id="2788"/>
    <lineage>
        <taxon>Eukaryota</taxon>
        <taxon>Rhodophyta</taxon>
        <taxon>Bangiophyceae</taxon>
        <taxon>Bangiales</taxon>
        <taxon>Bangiaceae</taxon>
        <taxon>Pyropia</taxon>
    </lineage>
</organism>
<reference evidence="1" key="1">
    <citation type="submission" date="2019-11" db="EMBL/GenBank/DDBJ databases">
        <title>Nori genome reveals adaptations in red seaweeds to the harsh intertidal environment.</title>
        <authorList>
            <person name="Wang D."/>
            <person name="Mao Y."/>
        </authorList>
    </citation>
    <scope>NUCLEOTIDE SEQUENCE</scope>
    <source>
        <tissue evidence="1">Gametophyte</tissue>
    </source>
</reference>
<evidence type="ECO:0000313" key="2">
    <source>
        <dbReference type="Proteomes" id="UP000798662"/>
    </source>
</evidence>
<dbReference type="EMBL" id="CM020619">
    <property type="protein sequence ID" value="KAK1864774.1"/>
    <property type="molecule type" value="Genomic_DNA"/>
</dbReference>
<dbReference type="Proteomes" id="UP000798662">
    <property type="component" value="Chromosome 2"/>
</dbReference>
<protein>
    <submittedName>
        <fullName evidence="1">Uncharacterized protein</fullName>
    </submittedName>
</protein>
<accession>A0ACC3C485</accession>
<gene>
    <name evidence="1" type="ORF">I4F81_007317</name>
</gene>